<dbReference type="GeneID" id="95576403"/>
<gene>
    <name evidence="1" type="ORF">NRK68_23120</name>
</gene>
<accession>A0ABY5Q115</accession>
<evidence type="ECO:0000313" key="1">
    <source>
        <dbReference type="EMBL" id="UUY49862.1"/>
    </source>
</evidence>
<proteinExistence type="predicted"/>
<reference evidence="1" key="1">
    <citation type="submission" date="2022-08" db="EMBL/GenBank/DDBJ databases">
        <authorList>
            <person name="Tian L."/>
        </authorList>
    </citation>
    <scope>NUCLEOTIDE SEQUENCE</scope>
    <source>
        <strain evidence="1">CM253</strain>
    </source>
</reference>
<dbReference type="Proteomes" id="UP001057738">
    <property type="component" value="Chromosome"/>
</dbReference>
<name>A0ABY5Q115_9ACTN</name>
<dbReference type="RefSeq" id="WP_257856597.1">
    <property type="nucleotide sequence ID" value="NZ_CP102514.1"/>
</dbReference>
<protein>
    <submittedName>
        <fullName evidence="1">Uncharacterized protein</fullName>
    </submittedName>
</protein>
<organism evidence="1 2">
    <name type="scientific">Streptomyces yangpuensis</name>
    <dbReference type="NCBI Taxonomy" id="1648182"/>
    <lineage>
        <taxon>Bacteria</taxon>
        <taxon>Bacillati</taxon>
        <taxon>Actinomycetota</taxon>
        <taxon>Actinomycetes</taxon>
        <taxon>Kitasatosporales</taxon>
        <taxon>Streptomycetaceae</taxon>
        <taxon>Streptomyces</taxon>
    </lineage>
</organism>
<keyword evidence="2" id="KW-1185">Reference proteome</keyword>
<sequence length="42" mass="4266">MSVVRHIGPGWSAGHIGPGWSAGLVGRVVGRLVARAATERGS</sequence>
<evidence type="ECO:0000313" key="2">
    <source>
        <dbReference type="Proteomes" id="UP001057738"/>
    </source>
</evidence>
<dbReference type="EMBL" id="CP102514">
    <property type="protein sequence ID" value="UUY49862.1"/>
    <property type="molecule type" value="Genomic_DNA"/>
</dbReference>